<dbReference type="InterPro" id="IPR051607">
    <property type="entry name" value="Metallo-dep_hydrolases"/>
</dbReference>
<proteinExistence type="predicted"/>
<evidence type="ECO:0000256" key="2">
    <source>
        <dbReference type="ARBA" id="ARBA00022723"/>
    </source>
</evidence>
<feature type="compositionally biased region" description="Low complexity" evidence="5">
    <location>
        <begin position="341"/>
        <end position="356"/>
    </location>
</feature>
<keyword evidence="8" id="KW-1185">Reference proteome</keyword>
<feature type="region of interest" description="Disordered" evidence="5">
    <location>
        <begin position="318"/>
        <end position="356"/>
    </location>
</feature>
<dbReference type="STRING" id="1569628.A0A316UW28"/>
<feature type="region of interest" description="Disordered" evidence="5">
    <location>
        <begin position="255"/>
        <end position="295"/>
    </location>
</feature>
<name>A0A316UW28_9BASI</name>
<organism evidence="7 8">
    <name type="scientific">Jaminaea rosea</name>
    <dbReference type="NCBI Taxonomy" id="1569628"/>
    <lineage>
        <taxon>Eukaryota</taxon>
        <taxon>Fungi</taxon>
        <taxon>Dikarya</taxon>
        <taxon>Basidiomycota</taxon>
        <taxon>Ustilaginomycotina</taxon>
        <taxon>Exobasidiomycetes</taxon>
        <taxon>Microstromatales</taxon>
        <taxon>Microstromatales incertae sedis</taxon>
        <taxon>Jaminaea</taxon>
    </lineage>
</organism>
<dbReference type="PANTHER" id="PTHR11271:SF6">
    <property type="entry name" value="GUANINE DEAMINASE"/>
    <property type="match status" value="1"/>
</dbReference>
<sequence length="657" mass="70608">MSMSSPPTRLLFVGGIVTPASQIELTLLHSGLLGVDNDGTIAFVEDLSKLPDIQNDEGDDGHSTPRARSLERGALHIKTRPTPTQDPLPPRQRRCIQTYLSASHRAWNFHECHLTVLPYGSFLTPGLIDTHQHACQVPNIGLGQQYELLDWLNHVTFPREARFSSDDYARKTYESVVQRTIDCGTTTACYYATLHLDATKILAEVANKRGQRAFVGKCQMDRNAPDYYVEPSAAQSIEDTKAFIRYCEQLAQLGPGADTSTSRMTRATSISSSTSSATSEGTSPSDDESLASPLSDPEEDAILMSQSVAKLSKTLDEVAEATPEAAPARSTSMAQSETNDASTAAAPTTPSAACASPCSSSVPLSSALVQPILTPRFGIACTDSLLTSISAVLSRDPSLRLQTHLSESLGEIAFTRSLFPSAPTYTAMYDHFGLLGPRTVLAHAVHLDESEMKLVKERGCGIAHCPNSNLNLRSGTMRVGEMLNRGIKCGLGTDVSGGFSLGMLSAVREASCVAKVVQFGGKEAATKVDGGEGNDGDIIAPIGGYDFLSRPLLPATLLWLATVGGAQVASVDDRTGSLEVGKDFDALLVRLVEPEDEDDNGRKPYRGNPSCFVDDGEPLADLVEKFLFTADDRNLARVYVKGRMIGGVDFHRRQSME</sequence>
<dbReference type="Proteomes" id="UP000245884">
    <property type="component" value="Unassembled WGS sequence"/>
</dbReference>
<dbReference type="GO" id="GO:0005829">
    <property type="term" value="C:cytosol"/>
    <property type="evidence" value="ECO:0007669"/>
    <property type="project" value="TreeGrafter"/>
</dbReference>
<dbReference type="GO" id="GO:0046098">
    <property type="term" value="P:guanine metabolic process"/>
    <property type="evidence" value="ECO:0007669"/>
    <property type="project" value="TreeGrafter"/>
</dbReference>
<dbReference type="OrthoDB" id="194468at2759"/>
<feature type="domain" description="Amidohydrolase-related" evidence="6">
    <location>
        <begin position="367"/>
        <end position="644"/>
    </location>
</feature>
<dbReference type="AlphaFoldDB" id="A0A316UW28"/>
<evidence type="ECO:0000256" key="5">
    <source>
        <dbReference type="SAM" id="MobiDB-lite"/>
    </source>
</evidence>
<feature type="region of interest" description="Disordered" evidence="5">
    <location>
        <begin position="52"/>
        <end position="91"/>
    </location>
</feature>
<dbReference type="SUPFAM" id="SSF51556">
    <property type="entry name" value="Metallo-dependent hydrolases"/>
    <property type="match status" value="1"/>
</dbReference>
<evidence type="ECO:0000259" key="6">
    <source>
        <dbReference type="Pfam" id="PF01979"/>
    </source>
</evidence>
<dbReference type="InterPro" id="IPR032466">
    <property type="entry name" value="Metal_Hydrolase"/>
</dbReference>
<keyword evidence="4" id="KW-0862">Zinc</keyword>
<feature type="compositionally biased region" description="Low complexity" evidence="5">
    <location>
        <begin position="320"/>
        <end position="332"/>
    </location>
</feature>
<dbReference type="EMBL" id="KZ819663">
    <property type="protein sequence ID" value="PWN29496.1"/>
    <property type="molecule type" value="Genomic_DNA"/>
</dbReference>
<accession>A0A316UW28</accession>
<comment type="cofactor">
    <cofactor evidence="1">
        <name>Zn(2+)</name>
        <dbReference type="ChEBI" id="CHEBI:29105"/>
    </cofactor>
</comment>
<dbReference type="GeneID" id="37027268"/>
<reference evidence="7 8" key="1">
    <citation type="journal article" date="2018" name="Mol. Biol. Evol.">
        <title>Broad Genomic Sampling Reveals a Smut Pathogenic Ancestry of the Fungal Clade Ustilaginomycotina.</title>
        <authorList>
            <person name="Kijpornyongpan T."/>
            <person name="Mondo S.J."/>
            <person name="Barry K."/>
            <person name="Sandor L."/>
            <person name="Lee J."/>
            <person name="Lipzen A."/>
            <person name="Pangilinan J."/>
            <person name="LaButti K."/>
            <person name="Hainaut M."/>
            <person name="Henrissat B."/>
            <person name="Grigoriev I.V."/>
            <person name="Spatafora J.W."/>
            <person name="Aime M.C."/>
        </authorList>
    </citation>
    <scope>NUCLEOTIDE SEQUENCE [LARGE SCALE GENOMIC DNA]</scope>
    <source>
        <strain evidence="7 8">MCA 5214</strain>
    </source>
</reference>
<gene>
    <name evidence="7" type="ORF">BDZ90DRAFT_230365</name>
</gene>
<protein>
    <recommendedName>
        <fullName evidence="6">Amidohydrolase-related domain-containing protein</fullName>
    </recommendedName>
</protein>
<dbReference type="Pfam" id="PF01979">
    <property type="entry name" value="Amidohydro_1"/>
    <property type="match status" value="2"/>
</dbReference>
<feature type="compositionally biased region" description="Low complexity" evidence="5">
    <location>
        <begin position="259"/>
        <end position="284"/>
    </location>
</feature>
<evidence type="ECO:0000313" key="7">
    <source>
        <dbReference type="EMBL" id="PWN29496.1"/>
    </source>
</evidence>
<dbReference type="InterPro" id="IPR011059">
    <property type="entry name" value="Metal-dep_hydrolase_composite"/>
</dbReference>
<dbReference type="Gene3D" id="3.20.20.140">
    <property type="entry name" value="Metal-dependent hydrolases"/>
    <property type="match status" value="2"/>
</dbReference>
<dbReference type="InterPro" id="IPR006680">
    <property type="entry name" value="Amidohydro-rel"/>
</dbReference>
<feature type="domain" description="Amidohydrolase-related" evidence="6">
    <location>
        <begin position="122"/>
        <end position="249"/>
    </location>
</feature>
<dbReference type="RefSeq" id="XP_025364108.1">
    <property type="nucleotide sequence ID" value="XM_025505445.1"/>
</dbReference>
<keyword evidence="2" id="KW-0479">Metal-binding</keyword>
<feature type="compositionally biased region" description="Basic and acidic residues" evidence="5">
    <location>
        <begin position="60"/>
        <end position="74"/>
    </location>
</feature>
<dbReference type="GO" id="GO:0008270">
    <property type="term" value="F:zinc ion binding"/>
    <property type="evidence" value="ECO:0007669"/>
    <property type="project" value="TreeGrafter"/>
</dbReference>
<evidence type="ECO:0000256" key="1">
    <source>
        <dbReference type="ARBA" id="ARBA00001947"/>
    </source>
</evidence>
<evidence type="ECO:0000256" key="4">
    <source>
        <dbReference type="ARBA" id="ARBA00022833"/>
    </source>
</evidence>
<dbReference type="PANTHER" id="PTHR11271">
    <property type="entry name" value="GUANINE DEAMINASE"/>
    <property type="match status" value="1"/>
</dbReference>
<evidence type="ECO:0000256" key="3">
    <source>
        <dbReference type="ARBA" id="ARBA00022801"/>
    </source>
</evidence>
<keyword evidence="3" id="KW-0378">Hydrolase</keyword>
<dbReference type="GO" id="GO:0008892">
    <property type="term" value="F:guanine deaminase activity"/>
    <property type="evidence" value="ECO:0007669"/>
    <property type="project" value="TreeGrafter"/>
</dbReference>
<dbReference type="SUPFAM" id="SSF51338">
    <property type="entry name" value="Composite domain of metallo-dependent hydrolases"/>
    <property type="match status" value="1"/>
</dbReference>
<evidence type="ECO:0000313" key="8">
    <source>
        <dbReference type="Proteomes" id="UP000245884"/>
    </source>
</evidence>